<dbReference type="EMBL" id="WEGJ01000004">
    <property type="protein sequence ID" value="MQY11615.1"/>
    <property type="molecule type" value="Genomic_DNA"/>
</dbReference>
<comment type="caution">
    <text evidence="1">The sequence shown here is derived from an EMBL/GenBank/DDBJ whole genome shotgun (WGS) entry which is preliminary data.</text>
</comment>
<sequence>MTAIAQSDHESLALRHRGGVLLERYGIDLHLHPYVGFSLARNHRSDMINTDAEGFRHSTSRFGTVDSRSWLDAGGGGLVVGNSTAFGMASGSDDATLPSQLARISGRRELNAAVVGGNSLQELVAALPFVRAARTIVVFSGANDYWSMLASRTPDSVFGPVFFEGTMASLIRTPMFDLAATVAGDTPPLPPVVEGEVPPPPDFADATERIEAAANRQLANLEHLSALTDDRIRLLFCLQPFAAPSTRDITPEEQANFDFREPVFGRPENSVFETHWGAYGRLVEAGCRKLGVPFTDISADRFRGFAFNDHLHLTDEGSRQAARMVHTALEELT</sequence>
<gene>
    <name evidence="1" type="ORF">SRB5_17340</name>
</gene>
<proteinExistence type="predicted"/>
<dbReference type="Proteomes" id="UP000466345">
    <property type="component" value="Unassembled WGS sequence"/>
</dbReference>
<reference evidence="1 2" key="1">
    <citation type="submission" date="2019-10" db="EMBL/GenBank/DDBJ databases">
        <title>Streptomyces smaragdinus sp. nov. and Streptomyces fabii sp. nov., isolated from the gut of fungus growing-termite Macrotermes natalensis.</title>
        <authorList>
            <person name="Schwitalla J."/>
            <person name="Benndorf R."/>
            <person name="Martin K."/>
            <person name="De Beer W."/>
            <person name="Kaster A.-K."/>
            <person name="Vollmers J."/>
            <person name="Poulsen M."/>
            <person name="Beemelmanns C."/>
        </authorList>
    </citation>
    <scope>NUCLEOTIDE SEQUENCE [LARGE SCALE GENOMIC DNA]</scope>
    <source>
        <strain evidence="1 2">RB5</strain>
    </source>
</reference>
<dbReference type="Gene3D" id="3.40.50.1110">
    <property type="entry name" value="SGNH hydrolase"/>
    <property type="match status" value="1"/>
</dbReference>
<evidence type="ECO:0008006" key="3">
    <source>
        <dbReference type="Google" id="ProtNLM"/>
    </source>
</evidence>
<dbReference type="AlphaFoldDB" id="A0A7K0CDS5"/>
<dbReference type="RefSeq" id="WP_153450921.1">
    <property type="nucleotide sequence ID" value="NZ_WEGJ01000004.1"/>
</dbReference>
<organism evidence="1 2">
    <name type="scientific">Streptomyces smaragdinus</name>
    <dbReference type="NCBI Taxonomy" id="2585196"/>
    <lineage>
        <taxon>Bacteria</taxon>
        <taxon>Bacillati</taxon>
        <taxon>Actinomycetota</taxon>
        <taxon>Actinomycetes</taxon>
        <taxon>Kitasatosporales</taxon>
        <taxon>Streptomycetaceae</taxon>
        <taxon>Streptomyces</taxon>
    </lineage>
</organism>
<dbReference type="InterPro" id="IPR036514">
    <property type="entry name" value="SGNH_hydro_sf"/>
</dbReference>
<dbReference type="OrthoDB" id="6950575at2"/>
<name>A0A7K0CDS5_9ACTN</name>
<evidence type="ECO:0000313" key="1">
    <source>
        <dbReference type="EMBL" id="MQY11615.1"/>
    </source>
</evidence>
<accession>A0A7K0CDS5</accession>
<evidence type="ECO:0000313" key="2">
    <source>
        <dbReference type="Proteomes" id="UP000466345"/>
    </source>
</evidence>
<protein>
    <recommendedName>
        <fullName evidence="3">SGNH hydrolase-type esterase domain-containing protein</fullName>
    </recommendedName>
</protein>
<keyword evidence="2" id="KW-1185">Reference proteome</keyword>
<dbReference type="SUPFAM" id="SSF52266">
    <property type="entry name" value="SGNH hydrolase"/>
    <property type="match status" value="1"/>
</dbReference>